<proteinExistence type="predicted"/>
<dbReference type="Gene3D" id="1.10.150.690">
    <property type="entry name" value="DUF2063"/>
    <property type="match status" value="1"/>
</dbReference>
<evidence type="ECO:0000313" key="3">
    <source>
        <dbReference type="Proteomes" id="UP000263642"/>
    </source>
</evidence>
<dbReference type="InterPro" id="IPR044922">
    <property type="entry name" value="DUF2063_N_sf"/>
</dbReference>
<feature type="domain" description="Putative DNA-binding" evidence="1">
    <location>
        <begin position="12"/>
        <end position="121"/>
    </location>
</feature>
<organism evidence="2 3">
    <name type="scientific">Gimesia maris</name>
    <dbReference type="NCBI Taxonomy" id="122"/>
    <lineage>
        <taxon>Bacteria</taxon>
        <taxon>Pseudomonadati</taxon>
        <taxon>Planctomycetota</taxon>
        <taxon>Planctomycetia</taxon>
        <taxon>Planctomycetales</taxon>
        <taxon>Planctomycetaceae</taxon>
        <taxon>Gimesia</taxon>
    </lineage>
</organism>
<dbReference type="Pfam" id="PF09836">
    <property type="entry name" value="DUF2063"/>
    <property type="match status" value="1"/>
</dbReference>
<sequence length="300" mass="33993">MNRQERQLDQIQRWMQTVISAPGGVESGIASEAAQREIPLTDDQLESVITRSSQQTSYERIGIYANAYYARLLECLSEEYAALVTAMGTAAFGAFSMEYLQKYPPASYTLGELGARFPQFLQESRPEPESNADIPEWTDFLIELATLERVYSEVFDGPGIEKQELLTAETLNTIPPELWPELSLQMAPCFRLMKFQFPVQEYISSTKRGESPAIPDPTNTYLAITRRNYIVRRAAISEAEFFLLSRLQQGLKIGEAIYEFADAGLMDSEKLAGQLHVWFKHWTESAYFIDVIPGSHGMTR</sequence>
<evidence type="ECO:0000313" key="2">
    <source>
        <dbReference type="EMBL" id="HCO25137.1"/>
    </source>
</evidence>
<gene>
    <name evidence="2" type="ORF">DIT97_19700</name>
</gene>
<dbReference type="InterPro" id="IPR018640">
    <property type="entry name" value="DUF2063"/>
</dbReference>
<comment type="caution">
    <text evidence="2">The sequence shown here is derived from an EMBL/GenBank/DDBJ whole genome shotgun (WGS) entry which is preliminary data.</text>
</comment>
<accession>A0A517XIC6</accession>
<dbReference type="RefSeq" id="WP_154901164.1">
    <property type="nucleotide sequence ID" value="NZ_CP036353.1"/>
</dbReference>
<evidence type="ECO:0000259" key="1">
    <source>
        <dbReference type="Pfam" id="PF09836"/>
    </source>
</evidence>
<protein>
    <recommendedName>
        <fullName evidence="1">Putative DNA-binding domain-containing protein</fullName>
    </recommendedName>
</protein>
<dbReference type="AlphaFoldDB" id="A0A3D3RAU1"/>
<dbReference type="Proteomes" id="UP000263642">
    <property type="component" value="Unassembled WGS sequence"/>
</dbReference>
<reference evidence="2 3" key="1">
    <citation type="journal article" date="2018" name="Nat. Biotechnol.">
        <title>A standardized bacterial taxonomy based on genome phylogeny substantially revises the tree of life.</title>
        <authorList>
            <person name="Parks D.H."/>
            <person name="Chuvochina M."/>
            <person name="Waite D.W."/>
            <person name="Rinke C."/>
            <person name="Skarshewski A."/>
            <person name="Chaumeil P.A."/>
            <person name="Hugenholtz P."/>
        </authorList>
    </citation>
    <scope>NUCLEOTIDE SEQUENCE [LARGE SCALE GENOMIC DNA]</scope>
    <source>
        <strain evidence="2">UBA9375</strain>
    </source>
</reference>
<accession>A0A3D3RAU1</accession>
<name>A0A3D3RAU1_9PLAN</name>
<dbReference type="EMBL" id="DQAY01000118">
    <property type="protein sequence ID" value="HCO25137.1"/>
    <property type="molecule type" value="Genomic_DNA"/>
</dbReference>